<dbReference type="PROSITE" id="PS51186">
    <property type="entry name" value="GNAT"/>
    <property type="match status" value="1"/>
</dbReference>
<keyword evidence="2" id="KW-0012">Acyltransferase</keyword>
<keyword evidence="7" id="KW-1185">Reference proteome</keyword>
<evidence type="ECO:0000313" key="4">
    <source>
        <dbReference type="EMBL" id="KPQ09053.1"/>
    </source>
</evidence>
<dbReference type="SUPFAM" id="SSF55729">
    <property type="entry name" value="Acyl-CoA N-acyltransferases (Nat)"/>
    <property type="match status" value="1"/>
</dbReference>
<dbReference type="Gene3D" id="3.40.630.30">
    <property type="match status" value="1"/>
</dbReference>
<reference evidence="4 6" key="1">
    <citation type="submission" date="2015-09" db="EMBL/GenBank/DDBJ databases">
        <title>Identification and resolution of microdiversity through metagenomic sequencing of parallel consortia.</title>
        <authorList>
            <person name="Nelson W.C."/>
            <person name="Romine M.F."/>
            <person name="Lindemann S.R."/>
        </authorList>
    </citation>
    <scope>NUCLEOTIDE SEQUENCE [LARGE SCALE GENOMIC DNA]</scope>
    <source>
        <strain evidence="4">HL-109</strain>
    </source>
</reference>
<evidence type="ECO:0000313" key="7">
    <source>
        <dbReference type="Proteomes" id="UP000182800"/>
    </source>
</evidence>
<dbReference type="AlphaFoldDB" id="A0A0P7XX31"/>
<evidence type="ECO:0000256" key="1">
    <source>
        <dbReference type="ARBA" id="ARBA00022679"/>
    </source>
</evidence>
<dbReference type="RefSeq" id="WP_083204206.1">
    <property type="nucleotide sequence ID" value="NZ_FMBM01000001.1"/>
</dbReference>
<evidence type="ECO:0000313" key="5">
    <source>
        <dbReference type="EMBL" id="SCC78345.1"/>
    </source>
</evidence>
<organism evidence="4 6">
    <name type="scientific">Saliniramus fredricksonii</name>
    <dbReference type="NCBI Taxonomy" id="1653334"/>
    <lineage>
        <taxon>Bacteria</taxon>
        <taxon>Pseudomonadati</taxon>
        <taxon>Pseudomonadota</taxon>
        <taxon>Alphaproteobacteria</taxon>
        <taxon>Hyphomicrobiales</taxon>
        <taxon>Salinarimonadaceae</taxon>
        <taxon>Saliniramus</taxon>
    </lineage>
</organism>
<dbReference type="Pfam" id="PF00583">
    <property type="entry name" value="Acetyltransf_1"/>
    <property type="match status" value="1"/>
</dbReference>
<dbReference type="GO" id="GO:0016747">
    <property type="term" value="F:acyltransferase activity, transferring groups other than amino-acyl groups"/>
    <property type="evidence" value="ECO:0007669"/>
    <property type="project" value="InterPro"/>
</dbReference>
<reference evidence="5 7" key="2">
    <citation type="submission" date="2016-08" db="EMBL/GenBank/DDBJ databases">
        <authorList>
            <person name="Varghese N."/>
            <person name="Submissions Spin"/>
        </authorList>
    </citation>
    <scope>NUCLEOTIDE SEQUENCE [LARGE SCALE GENOMIC DNA]</scope>
    <source>
        <strain evidence="5 7">HL-109</strain>
    </source>
</reference>
<sequence>MTNAPIPPASGFSLMRIEAAAMSDALDDLAGILHACVADGAAVSFILPFARDEARAFWRDSVLPQVEAGATILLAARDEADGGLIGTVQLGIDTPPNQPHRADLKKLLVHPRARRRGIARALIARLEGEALACGRSMITLDTRTGDMAEPLYRAMGYEEAGVIPDYSLDVTATQLDATTVFYKRLSGK</sequence>
<dbReference type="PANTHER" id="PTHR43877:SF2">
    <property type="entry name" value="AMINOALKYLPHOSPHONATE N-ACETYLTRANSFERASE-RELATED"/>
    <property type="match status" value="1"/>
</dbReference>
<dbReference type="Proteomes" id="UP000182800">
    <property type="component" value="Unassembled WGS sequence"/>
</dbReference>
<evidence type="ECO:0000313" key="6">
    <source>
        <dbReference type="Proteomes" id="UP000050497"/>
    </source>
</evidence>
<dbReference type="InterPro" id="IPR016181">
    <property type="entry name" value="Acyl_CoA_acyltransferase"/>
</dbReference>
<dbReference type="EMBL" id="LJSX01000036">
    <property type="protein sequence ID" value="KPQ09053.1"/>
    <property type="molecule type" value="Genomic_DNA"/>
</dbReference>
<evidence type="ECO:0000259" key="3">
    <source>
        <dbReference type="PROSITE" id="PS51186"/>
    </source>
</evidence>
<dbReference type="Proteomes" id="UP000050497">
    <property type="component" value="Unassembled WGS sequence"/>
</dbReference>
<comment type="caution">
    <text evidence="4">The sequence shown here is derived from an EMBL/GenBank/DDBJ whole genome shotgun (WGS) entry which is preliminary data.</text>
</comment>
<protein>
    <submittedName>
        <fullName evidence="4">Putative acetyltransferase</fullName>
    </submittedName>
</protein>
<accession>A0A0P7XX31</accession>
<feature type="domain" description="N-acetyltransferase" evidence="3">
    <location>
        <begin position="15"/>
        <end position="186"/>
    </location>
</feature>
<dbReference type="EMBL" id="FMBM01000001">
    <property type="protein sequence ID" value="SCC78345.1"/>
    <property type="molecule type" value="Genomic_DNA"/>
</dbReference>
<dbReference type="InterPro" id="IPR000182">
    <property type="entry name" value="GNAT_dom"/>
</dbReference>
<proteinExistence type="predicted"/>
<gene>
    <name evidence="5" type="ORF">GA0071312_0229</name>
    <name evidence="4" type="ORF">HLUCCO17_16415</name>
</gene>
<dbReference type="STRING" id="1653334.GA0071312_0229"/>
<name>A0A0P7XX31_9HYPH</name>
<keyword evidence="1 4" id="KW-0808">Transferase</keyword>
<evidence type="ECO:0000256" key="2">
    <source>
        <dbReference type="ARBA" id="ARBA00023315"/>
    </source>
</evidence>
<dbReference type="PANTHER" id="PTHR43877">
    <property type="entry name" value="AMINOALKYLPHOSPHONATE N-ACETYLTRANSFERASE-RELATED-RELATED"/>
    <property type="match status" value="1"/>
</dbReference>
<dbReference type="PATRIC" id="fig|1653334.4.peg.1163"/>
<dbReference type="InterPro" id="IPR050832">
    <property type="entry name" value="Bact_Acetyltransf"/>
</dbReference>